<reference evidence="3" key="1">
    <citation type="submission" date="2016-06" db="UniProtKB">
        <authorList>
            <consortium name="WormBaseParasite"/>
        </authorList>
    </citation>
    <scope>IDENTIFICATION</scope>
</reference>
<evidence type="ECO:0000313" key="3">
    <source>
        <dbReference type="WBParaSite" id="GPUH_0001961001-mRNA-1"/>
    </source>
</evidence>
<name>A0A183EF44_9BILA</name>
<keyword evidence="2" id="KW-1185">Reference proteome</keyword>
<dbReference type="WBParaSite" id="GPUH_0001961001-mRNA-1">
    <property type="protein sequence ID" value="GPUH_0001961001-mRNA-1"/>
    <property type="gene ID" value="GPUH_0001961001"/>
</dbReference>
<accession>A0A183EF44</accession>
<dbReference type="EMBL" id="UYRT01088792">
    <property type="protein sequence ID" value="VDN34142.1"/>
    <property type="molecule type" value="Genomic_DNA"/>
</dbReference>
<gene>
    <name evidence="1" type="ORF">GPUH_LOCUS19585</name>
</gene>
<dbReference type="AlphaFoldDB" id="A0A183EF44"/>
<evidence type="ECO:0000313" key="2">
    <source>
        <dbReference type="Proteomes" id="UP000271098"/>
    </source>
</evidence>
<protein>
    <submittedName>
        <fullName evidence="1 3">Uncharacterized protein</fullName>
    </submittedName>
</protein>
<evidence type="ECO:0000313" key="1">
    <source>
        <dbReference type="EMBL" id="VDN34142.1"/>
    </source>
</evidence>
<reference evidence="1 2" key="2">
    <citation type="submission" date="2018-11" db="EMBL/GenBank/DDBJ databases">
        <authorList>
            <consortium name="Pathogen Informatics"/>
        </authorList>
    </citation>
    <scope>NUCLEOTIDE SEQUENCE [LARGE SCALE GENOMIC DNA]</scope>
</reference>
<organism evidence="3">
    <name type="scientific">Gongylonema pulchrum</name>
    <dbReference type="NCBI Taxonomy" id="637853"/>
    <lineage>
        <taxon>Eukaryota</taxon>
        <taxon>Metazoa</taxon>
        <taxon>Ecdysozoa</taxon>
        <taxon>Nematoda</taxon>
        <taxon>Chromadorea</taxon>
        <taxon>Rhabditida</taxon>
        <taxon>Spirurina</taxon>
        <taxon>Spiruromorpha</taxon>
        <taxon>Spiruroidea</taxon>
        <taxon>Gongylonematidae</taxon>
        <taxon>Gongylonema</taxon>
    </lineage>
</organism>
<proteinExistence type="predicted"/>
<dbReference type="Proteomes" id="UP000271098">
    <property type="component" value="Unassembled WGS sequence"/>
</dbReference>
<sequence>MLEFVKANFRNNLVVTQLEVTIIERNELASGPADKQSNLMERPFQTICWTQIFYLKLLSLYKLRMRHHRELAIEVCYYQALVSYPILKSFKKGEASATLVTEQPAPC</sequence>